<evidence type="ECO:0000256" key="2">
    <source>
        <dbReference type="ARBA" id="ARBA00022670"/>
    </source>
</evidence>
<dbReference type="CDD" id="cd04056">
    <property type="entry name" value="Peptidases_S53"/>
    <property type="match status" value="1"/>
</dbReference>
<feature type="domain" description="Peptidase S53" evidence="9">
    <location>
        <begin position="255"/>
        <end position="651"/>
    </location>
</feature>
<keyword evidence="7" id="KW-0865">Zymogen</keyword>
<evidence type="ECO:0000256" key="1">
    <source>
        <dbReference type="ARBA" id="ARBA00001913"/>
    </source>
</evidence>
<dbReference type="SMART" id="SM00944">
    <property type="entry name" value="Pro-kuma_activ"/>
    <property type="match status" value="1"/>
</dbReference>
<evidence type="ECO:0000256" key="8">
    <source>
        <dbReference type="SAM" id="SignalP"/>
    </source>
</evidence>
<dbReference type="InterPro" id="IPR023828">
    <property type="entry name" value="Peptidase_S8_Ser-AS"/>
</dbReference>
<dbReference type="Pfam" id="PF09286">
    <property type="entry name" value="Pro-kuma_activ"/>
    <property type="match status" value="1"/>
</dbReference>
<dbReference type="GO" id="GO:0008240">
    <property type="term" value="F:tripeptidyl-peptidase activity"/>
    <property type="evidence" value="ECO:0007669"/>
    <property type="project" value="TreeGrafter"/>
</dbReference>
<dbReference type="InterPro" id="IPR015366">
    <property type="entry name" value="S53_propep"/>
</dbReference>
<evidence type="ECO:0000256" key="6">
    <source>
        <dbReference type="ARBA" id="ARBA00022837"/>
    </source>
</evidence>
<dbReference type="PANTHER" id="PTHR14218">
    <property type="entry name" value="PROTEASE S8 TRIPEPTIDYL PEPTIDASE I CLN2"/>
    <property type="match status" value="1"/>
</dbReference>
<dbReference type="OrthoDB" id="3480681at2"/>
<evidence type="ECO:0000313" key="10">
    <source>
        <dbReference type="EMBL" id="SDU89488.1"/>
    </source>
</evidence>
<proteinExistence type="predicted"/>
<gene>
    <name evidence="10" type="ORF">SAMN04488544_1583</name>
</gene>
<dbReference type="InterPro" id="IPR030400">
    <property type="entry name" value="Sedolisin_dom"/>
</dbReference>
<keyword evidence="4" id="KW-0378">Hydrolase</keyword>
<dbReference type="InterPro" id="IPR036852">
    <property type="entry name" value="Peptidase_S8/S53_dom_sf"/>
</dbReference>
<name>A0A1H2M969_9ACTN</name>
<accession>A0A1H2M969</accession>
<evidence type="ECO:0000256" key="7">
    <source>
        <dbReference type="ARBA" id="ARBA00023145"/>
    </source>
</evidence>
<keyword evidence="6" id="KW-0106">Calcium</keyword>
<dbReference type="RefSeq" id="WP_091073965.1">
    <property type="nucleotide sequence ID" value="NZ_LT629799.1"/>
</dbReference>
<keyword evidence="11" id="KW-1185">Reference proteome</keyword>
<evidence type="ECO:0000256" key="3">
    <source>
        <dbReference type="ARBA" id="ARBA00022723"/>
    </source>
</evidence>
<dbReference type="Proteomes" id="UP000198825">
    <property type="component" value="Chromosome I"/>
</dbReference>
<dbReference type="InterPro" id="IPR050819">
    <property type="entry name" value="Tripeptidyl-peptidase_I"/>
</dbReference>
<dbReference type="GO" id="GO:0046872">
    <property type="term" value="F:metal ion binding"/>
    <property type="evidence" value="ECO:0007669"/>
    <property type="project" value="UniProtKB-KW"/>
</dbReference>
<dbReference type="Gene3D" id="3.40.50.200">
    <property type="entry name" value="Peptidase S8/S53 domain"/>
    <property type="match status" value="1"/>
</dbReference>
<sequence>MHLRTRRARLLVAASTLLVPAALLASAQTATAAPSTASVSIASTLPQWLPKPAAGARSRVAVPKADAKQRLAIRVYLAPKGGQAALEQAAAAVSDPSSSSYGQFLSAPQFQAAYEPTSASAKSVTKWLKSKHLKVTGTGANRRWVGASGTVAQLDKAFDVSLSKLTHDGQKVVAPTTAAQVPASLASSVLTVSGLDTSVARKTHDSKPKVTPPDAFQNARPCSVYYGQVAAKYADDYSTALPKFNGQTLPYAPCGYTGPQLRAAYTPGTTLSGKGVTVAITDAYAWQLIASDAEKYATQHGDGHYKAGQLTQVLPKTFTDQDACDPSGWSGEETLDVEAVHALAPAANIRYYASPSCNDDDFADTLAKVVDEDIAKVVTNSWGGPEEAETSDLVVAYNQVFLQGALQGTTFLFSSGDDGDNLASTGIKQASSPASNPNVTAVGGTSTGIDASGKRIFDTGWGTVKDNLSKDGKSWSSIGFTSGAGGGFSSLFNRPAYQKGVVPSSAPAGRAFPDIAMDADPNTGFLVGQTQTFPDYVHYGEYRIGGTSLASPLAAAMLALTIEHNGGRPFGALNPRLYATKGVADDVVKQPTRLGVVRADYTDPTDSSSPVIYSVREFGRDSSLWTDKGWDPVTGIGVPNAKFLALTTPASSAVAAAKR</sequence>
<dbReference type="GO" id="GO:0006508">
    <property type="term" value="P:proteolysis"/>
    <property type="evidence" value="ECO:0007669"/>
    <property type="project" value="UniProtKB-KW"/>
</dbReference>
<dbReference type="Pfam" id="PF00082">
    <property type="entry name" value="Peptidase_S8"/>
    <property type="match status" value="1"/>
</dbReference>
<keyword evidence="8" id="KW-0732">Signal</keyword>
<dbReference type="CDD" id="cd11377">
    <property type="entry name" value="Pro-peptidase_S53"/>
    <property type="match status" value="1"/>
</dbReference>
<keyword evidence="3" id="KW-0479">Metal-binding</keyword>
<dbReference type="SUPFAM" id="SSF52743">
    <property type="entry name" value="Subtilisin-like"/>
    <property type="match status" value="1"/>
</dbReference>
<dbReference type="PANTHER" id="PTHR14218:SF15">
    <property type="entry name" value="TRIPEPTIDYL-PEPTIDASE 1"/>
    <property type="match status" value="1"/>
</dbReference>
<feature type="signal peptide" evidence="8">
    <location>
        <begin position="1"/>
        <end position="32"/>
    </location>
</feature>
<keyword evidence="5" id="KW-0720">Serine protease</keyword>
<evidence type="ECO:0000256" key="5">
    <source>
        <dbReference type="ARBA" id="ARBA00022825"/>
    </source>
</evidence>
<organism evidence="10 11">
    <name type="scientific">Microlunatus sagamiharensis</name>
    <dbReference type="NCBI Taxonomy" id="546874"/>
    <lineage>
        <taxon>Bacteria</taxon>
        <taxon>Bacillati</taxon>
        <taxon>Actinomycetota</taxon>
        <taxon>Actinomycetes</taxon>
        <taxon>Propionibacteriales</taxon>
        <taxon>Propionibacteriaceae</taxon>
        <taxon>Microlunatus</taxon>
    </lineage>
</organism>
<evidence type="ECO:0000259" key="9">
    <source>
        <dbReference type="PROSITE" id="PS51695"/>
    </source>
</evidence>
<dbReference type="AlphaFoldDB" id="A0A1H2M969"/>
<dbReference type="InterPro" id="IPR000209">
    <property type="entry name" value="Peptidase_S8/S53_dom"/>
</dbReference>
<dbReference type="SUPFAM" id="SSF54897">
    <property type="entry name" value="Protease propeptides/inhibitors"/>
    <property type="match status" value="1"/>
</dbReference>
<evidence type="ECO:0000313" key="11">
    <source>
        <dbReference type="Proteomes" id="UP000198825"/>
    </source>
</evidence>
<dbReference type="EMBL" id="LT629799">
    <property type="protein sequence ID" value="SDU89488.1"/>
    <property type="molecule type" value="Genomic_DNA"/>
</dbReference>
<comment type="cofactor">
    <cofactor evidence="1">
        <name>Ca(2+)</name>
        <dbReference type="ChEBI" id="CHEBI:29108"/>
    </cofactor>
</comment>
<dbReference type="PROSITE" id="PS00138">
    <property type="entry name" value="SUBTILASE_SER"/>
    <property type="match status" value="1"/>
</dbReference>
<evidence type="ECO:0000256" key="4">
    <source>
        <dbReference type="ARBA" id="ARBA00022801"/>
    </source>
</evidence>
<dbReference type="PROSITE" id="PS51695">
    <property type="entry name" value="SEDOLISIN"/>
    <property type="match status" value="1"/>
</dbReference>
<feature type="chain" id="PRO_5009280097" evidence="8">
    <location>
        <begin position="33"/>
        <end position="659"/>
    </location>
</feature>
<dbReference type="STRING" id="546874.SAMN04488544_1583"/>
<dbReference type="GO" id="GO:0004252">
    <property type="term" value="F:serine-type endopeptidase activity"/>
    <property type="evidence" value="ECO:0007669"/>
    <property type="project" value="InterPro"/>
</dbReference>
<keyword evidence="2" id="KW-0645">Protease</keyword>
<protein>
    <submittedName>
        <fullName evidence="10">Subtilase family protein</fullName>
    </submittedName>
</protein>
<reference evidence="11" key="1">
    <citation type="submission" date="2016-10" db="EMBL/GenBank/DDBJ databases">
        <authorList>
            <person name="Varghese N."/>
            <person name="Submissions S."/>
        </authorList>
    </citation>
    <scope>NUCLEOTIDE SEQUENCE [LARGE SCALE GENOMIC DNA]</scope>
    <source>
        <strain evidence="11">DSM 21743</strain>
    </source>
</reference>